<evidence type="ECO:0000313" key="1">
    <source>
        <dbReference type="EMBL" id="AES69055.2"/>
    </source>
</evidence>
<accession>G7IZ27</accession>
<dbReference type="PaxDb" id="3880-AES69055"/>
<keyword evidence="3" id="KW-1185">Reference proteome</keyword>
<name>G7IZ27_MEDTR</name>
<evidence type="ECO:0000313" key="2">
    <source>
        <dbReference type="EnsemblPlants" id="AES69055"/>
    </source>
</evidence>
<reference evidence="1 3" key="1">
    <citation type="journal article" date="2011" name="Nature">
        <title>The Medicago genome provides insight into the evolution of rhizobial symbioses.</title>
        <authorList>
            <person name="Young N.D."/>
            <person name="Debelle F."/>
            <person name="Oldroyd G.E."/>
            <person name="Geurts R."/>
            <person name="Cannon S.B."/>
            <person name="Udvardi M.K."/>
            <person name="Benedito V.A."/>
            <person name="Mayer K.F."/>
            <person name="Gouzy J."/>
            <person name="Schoof H."/>
            <person name="Van de Peer Y."/>
            <person name="Proost S."/>
            <person name="Cook D.R."/>
            <person name="Meyers B.C."/>
            <person name="Spannagl M."/>
            <person name="Cheung F."/>
            <person name="De Mita S."/>
            <person name="Krishnakumar V."/>
            <person name="Gundlach H."/>
            <person name="Zhou S."/>
            <person name="Mudge J."/>
            <person name="Bharti A.K."/>
            <person name="Murray J.D."/>
            <person name="Naoumkina M.A."/>
            <person name="Rosen B."/>
            <person name="Silverstein K.A."/>
            <person name="Tang H."/>
            <person name="Rombauts S."/>
            <person name="Zhao P.X."/>
            <person name="Zhou P."/>
            <person name="Barbe V."/>
            <person name="Bardou P."/>
            <person name="Bechner M."/>
            <person name="Bellec A."/>
            <person name="Berger A."/>
            <person name="Berges H."/>
            <person name="Bidwell S."/>
            <person name="Bisseling T."/>
            <person name="Choisne N."/>
            <person name="Couloux A."/>
            <person name="Denny R."/>
            <person name="Deshpande S."/>
            <person name="Dai X."/>
            <person name="Doyle J.J."/>
            <person name="Dudez A.M."/>
            <person name="Farmer A.D."/>
            <person name="Fouteau S."/>
            <person name="Franken C."/>
            <person name="Gibelin C."/>
            <person name="Gish J."/>
            <person name="Goldstein S."/>
            <person name="Gonzalez A.J."/>
            <person name="Green P.J."/>
            <person name="Hallab A."/>
            <person name="Hartog M."/>
            <person name="Hua A."/>
            <person name="Humphray S.J."/>
            <person name="Jeong D.H."/>
            <person name="Jing Y."/>
            <person name="Jocker A."/>
            <person name="Kenton S.M."/>
            <person name="Kim D.J."/>
            <person name="Klee K."/>
            <person name="Lai H."/>
            <person name="Lang C."/>
            <person name="Lin S."/>
            <person name="Macmil S.L."/>
            <person name="Magdelenat G."/>
            <person name="Matthews L."/>
            <person name="McCorrison J."/>
            <person name="Monaghan E.L."/>
            <person name="Mun J.H."/>
            <person name="Najar F.Z."/>
            <person name="Nicholson C."/>
            <person name="Noirot C."/>
            <person name="O'Bleness M."/>
            <person name="Paule C.R."/>
            <person name="Poulain J."/>
            <person name="Prion F."/>
            <person name="Qin B."/>
            <person name="Qu C."/>
            <person name="Retzel E.F."/>
            <person name="Riddle C."/>
            <person name="Sallet E."/>
            <person name="Samain S."/>
            <person name="Samson N."/>
            <person name="Sanders I."/>
            <person name="Saurat O."/>
            <person name="Scarpelli C."/>
            <person name="Schiex T."/>
            <person name="Segurens B."/>
            <person name="Severin A.J."/>
            <person name="Sherrier D.J."/>
            <person name="Shi R."/>
            <person name="Sims S."/>
            <person name="Singer S.R."/>
            <person name="Sinharoy S."/>
            <person name="Sterck L."/>
            <person name="Viollet A."/>
            <person name="Wang B.B."/>
            <person name="Wang K."/>
            <person name="Wang M."/>
            <person name="Wang X."/>
            <person name="Warfsmann J."/>
            <person name="Weissenbach J."/>
            <person name="White D.D."/>
            <person name="White J.D."/>
            <person name="Wiley G.B."/>
            <person name="Wincker P."/>
            <person name="Xing Y."/>
            <person name="Yang L."/>
            <person name="Yao Z."/>
            <person name="Ying F."/>
            <person name="Zhai J."/>
            <person name="Zhou L."/>
            <person name="Zuber A."/>
            <person name="Denarie J."/>
            <person name="Dixon R.A."/>
            <person name="May G.D."/>
            <person name="Schwartz D.C."/>
            <person name="Rogers J."/>
            <person name="Quetier F."/>
            <person name="Town C.D."/>
            <person name="Roe B.A."/>
        </authorList>
    </citation>
    <scope>NUCLEOTIDE SEQUENCE [LARGE SCALE GENOMIC DNA]</scope>
    <source>
        <strain evidence="1">A17</strain>
        <strain evidence="2 3">cv. Jemalong A17</strain>
    </source>
</reference>
<dbReference type="EnsemblPlants" id="AES69055">
    <property type="protein sequence ID" value="AES69055"/>
    <property type="gene ID" value="MTR_3g021160"/>
</dbReference>
<accession>A0A0C3VCG1</accession>
<gene>
    <name evidence="1" type="ordered locus">MTR_3g021160</name>
</gene>
<organism evidence="1 3">
    <name type="scientific">Medicago truncatula</name>
    <name type="common">Barrel medic</name>
    <name type="synonym">Medicago tribuloides</name>
    <dbReference type="NCBI Taxonomy" id="3880"/>
    <lineage>
        <taxon>Eukaryota</taxon>
        <taxon>Viridiplantae</taxon>
        <taxon>Streptophyta</taxon>
        <taxon>Embryophyta</taxon>
        <taxon>Tracheophyta</taxon>
        <taxon>Spermatophyta</taxon>
        <taxon>Magnoliopsida</taxon>
        <taxon>eudicotyledons</taxon>
        <taxon>Gunneridae</taxon>
        <taxon>Pentapetalae</taxon>
        <taxon>rosids</taxon>
        <taxon>fabids</taxon>
        <taxon>Fabales</taxon>
        <taxon>Fabaceae</taxon>
        <taxon>Papilionoideae</taxon>
        <taxon>50 kb inversion clade</taxon>
        <taxon>NPAAA clade</taxon>
        <taxon>Hologalegina</taxon>
        <taxon>IRL clade</taxon>
        <taxon>Trifolieae</taxon>
        <taxon>Medicago</taxon>
    </lineage>
</organism>
<evidence type="ECO:0000313" key="3">
    <source>
        <dbReference type="Proteomes" id="UP000002051"/>
    </source>
</evidence>
<dbReference type="Proteomes" id="UP000002051">
    <property type="component" value="Chromosome 3"/>
</dbReference>
<proteinExistence type="predicted"/>
<protein>
    <submittedName>
        <fullName evidence="1 2">Uncharacterized protein</fullName>
    </submittedName>
</protein>
<dbReference type="AlphaFoldDB" id="G7IZ27"/>
<reference evidence="2" key="3">
    <citation type="submission" date="2015-04" db="UniProtKB">
        <authorList>
            <consortium name="EnsemblPlants"/>
        </authorList>
    </citation>
    <scope>IDENTIFICATION</scope>
    <source>
        <strain evidence="2">cv. Jemalong A17</strain>
    </source>
</reference>
<reference evidence="1 3" key="2">
    <citation type="journal article" date="2014" name="BMC Genomics">
        <title>An improved genome release (version Mt4.0) for the model legume Medicago truncatula.</title>
        <authorList>
            <person name="Tang H."/>
            <person name="Krishnakumar V."/>
            <person name="Bidwell S."/>
            <person name="Rosen B."/>
            <person name="Chan A."/>
            <person name="Zhou S."/>
            <person name="Gentzbittel L."/>
            <person name="Childs K.L."/>
            <person name="Yandell M."/>
            <person name="Gundlach H."/>
            <person name="Mayer K.F."/>
            <person name="Schwartz D.C."/>
            <person name="Town C.D."/>
        </authorList>
    </citation>
    <scope>GENOME REANNOTATION</scope>
    <source>
        <strain evidence="2 3">cv. Jemalong A17</strain>
    </source>
</reference>
<dbReference type="HOGENOM" id="CLU_2362875_0_0_1"/>
<dbReference type="EMBL" id="CM001219">
    <property type="protein sequence ID" value="AES69055.2"/>
    <property type="molecule type" value="Genomic_DNA"/>
</dbReference>
<sequence>MWLKRDMINVDAIVEEVKVMAWKWVLGRMRIPVCMFFEWTWNPQWCLRRTPSRLRWMQQDMLASISLVYVGLKSGFRHRITSCTTSHSIDTSKCGA</sequence>